<protein>
    <submittedName>
        <fullName evidence="10">Carbohydrate ABC transporter substrate-binding protein, CUT1 family</fullName>
    </submittedName>
</protein>
<keyword evidence="5" id="KW-0472">Membrane</keyword>
<accession>A0A1H0F8B1</accession>
<dbReference type="PANTHER" id="PTHR43649">
    <property type="entry name" value="ARABINOSE-BINDING PROTEIN-RELATED"/>
    <property type="match status" value="1"/>
</dbReference>
<comment type="similarity">
    <text evidence="1">Belongs to the bacterial solute-binding protein 1 family.</text>
</comment>
<keyword evidence="2" id="KW-0813">Transport</keyword>
<organism evidence="10 11">
    <name type="scientific">Alkalicoccus daliensis</name>
    <dbReference type="NCBI Taxonomy" id="745820"/>
    <lineage>
        <taxon>Bacteria</taxon>
        <taxon>Bacillati</taxon>
        <taxon>Bacillota</taxon>
        <taxon>Bacilli</taxon>
        <taxon>Bacillales</taxon>
        <taxon>Bacillaceae</taxon>
        <taxon>Alkalicoccus</taxon>
    </lineage>
</organism>
<keyword evidence="3" id="KW-1003">Cell membrane</keyword>
<evidence type="ECO:0000256" key="8">
    <source>
        <dbReference type="SAM" id="MobiDB-lite"/>
    </source>
</evidence>
<dbReference type="PROSITE" id="PS51257">
    <property type="entry name" value="PROKAR_LIPOPROTEIN"/>
    <property type="match status" value="1"/>
</dbReference>
<evidence type="ECO:0000256" key="6">
    <source>
        <dbReference type="ARBA" id="ARBA00023139"/>
    </source>
</evidence>
<evidence type="ECO:0000313" key="11">
    <source>
        <dbReference type="Proteomes" id="UP000198778"/>
    </source>
</evidence>
<evidence type="ECO:0000256" key="2">
    <source>
        <dbReference type="ARBA" id="ARBA00022448"/>
    </source>
</evidence>
<keyword evidence="6" id="KW-0564">Palmitate</keyword>
<dbReference type="InterPro" id="IPR006059">
    <property type="entry name" value="SBP"/>
</dbReference>
<dbReference type="STRING" id="745820.SAMN04488053_104230"/>
<dbReference type="EMBL" id="FNIL01000004">
    <property type="protein sequence ID" value="SDN90866.1"/>
    <property type="molecule type" value="Genomic_DNA"/>
</dbReference>
<dbReference type="Gene3D" id="3.40.190.10">
    <property type="entry name" value="Periplasmic binding protein-like II"/>
    <property type="match status" value="2"/>
</dbReference>
<dbReference type="RefSeq" id="WP_090842658.1">
    <property type="nucleotide sequence ID" value="NZ_FNIL01000004.1"/>
</dbReference>
<feature type="compositionally biased region" description="Low complexity" evidence="8">
    <location>
        <begin position="29"/>
        <end position="44"/>
    </location>
</feature>
<feature type="signal peptide" evidence="9">
    <location>
        <begin position="1"/>
        <end position="22"/>
    </location>
</feature>
<dbReference type="PROSITE" id="PS01037">
    <property type="entry name" value="SBP_BACTERIAL_1"/>
    <property type="match status" value="1"/>
</dbReference>
<dbReference type="Proteomes" id="UP000198778">
    <property type="component" value="Unassembled WGS sequence"/>
</dbReference>
<keyword evidence="4 9" id="KW-0732">Signal</keyword>
<dbReference type="AlphaFoldDB" id="A0A1H0F8B1"/>
<dbReference type="InterPro" id="IPR050490">
    <property type="entry name" value="Bact_solute-bd_prot1"/>
</dbReference>
<dbReference type="SUPFAM" id="SSF53850">
    <property type="entry name" value="Periplasmic binding protein-like II"/>
    <property type="match status" value="1"/>
</dbReference>
<evidence type="ECO:0000256" key="5">
    <source>
        <dbReference type="ARBA" id="ARBA00023136"/>
    </source>
</evidence>
<feature type="chain" id="PRO_5039538603" evidence="9">
    <location>
        <begin position="23"/>
        <end position="439"/>
    </location>
</feature>
<evidence type="ECO:0000313" key="10">
    <source>
        <dbReference type="EMBL" id="SDN90866.1"/>
    </source>
</evidence>
<dbReference type="Pfam" id="PF01547">
    <property type="entry name" value="SBP_bac_1"/>
    <property type="match status" value="1"/>
</dbReference>
<feature type="region of interest" description="Disordered" evidence="8">
    <location>
        <begin position="416"/>
        <end position="439"/>
    </location>
</feature>
<evidence type="ECO:0000256" key="4">
    <source>
        <dbReference type="ARBA" id="ARBA00022729"/>
    </source>
</evidence>
<evidence type="ECO:0000256" key="7">
    <source>
        <dbReference type="ARBA" id="ARBA00023288"/>
    </source>
</evidence>
<evidence type="ECO:0000256" key="9">
    <source>
        <dbReference type="SAM" id="SignalP"/>
    </source>
</evidence>
<dbReference type="GO" id="GO:0055085">
    <property type="term" value="P:transmembrane transport"/>
    <property type="evidence" value="ECO:0007669"/>
    <property type="project" value="InterPro"/>
</dbReference>
<evidence type="ECO:0000256" key="3">
    <source>
        <dbReference type="ARBA" id="ARBA00022475"/>
    </source>
</evidence>
<proteinExistence type="inferred from homology"/>
<keyword evidence="11" id="KW-1185">Reference proteome</keyword>
<gene>
    <name evidence="10" type="ORF">SAMN04488053_104230</name>
</gene>
<feature type="region of interest" description="Disordered" evidence="8">
    <location>
        <begin position="25"/>
        <end position="44"/>
    </location>
</feature>
<sequence length="439" mass="49055">MNKSIFSLSSVTLFLIVLSACNTGEEETNGASNGNESNENASNGDEVTLTFYSTMVEESSVEAFESIFEDFENENPGISIDGNFPSAAYEDTLRVRMASNDLPDLFDTHGWAKNRYGDYVADLSDMEWVEHFDESMEPLLKDENGKVYAFPVNQANDGIMYNATLLEELNIEVPETVDEWIAAMETIRDEADGDVAPLWIPGQESHNIGQVLDQLSTPLLVTDEENNYEEELLDGSFDWSNYTPLPETLIEIQEKDLLNVDVLTANEAQRAQLMSQSLIGFTFAGGAFGPTVQELNPEVEVGTMPVPAFYESDEPSWIGGERNTVAAYKDSENLEEAKMFIEFLAQPENAKKMAEATTLPAGVTNVEADNYYSEYYEEWSHITIQPYFDRVYLPGGMWDVYGSTGADLLAGSLTPEEVSEVMEGEYERLRRESEEEDAE</sequence>
<name>A0A1H0F8B1_9BACI</name>
<keyword evidence="7" id="KW-0449">Lipoprotein</keyword>
<evidence type="ECO:0000256" key="1">
    <source>
        <dbReference type="ARBA" id="ARBA00008520"/>
    </source>
</evidence>
<dbReference type="InterPro" id="IPR006061">
    <property type="entry name" value="SBP_1_CS"/>
</dbReference>
<reference evidence="11" key="1">
    <citation type="submission" date="2016-10" db="EMBL/GenBank/DDBJ databases">
        <authorList>
            <person name="Varghese N."/>
            <person name="Submissions S."/>
        </authorList>
    </citation>
    <scope>NUCLEOTIDE SEQUENCE [LARGE SCALE GENOMIC DNA]</scope>
    <source>
        <strain evidence="11">CGMCC 1.10369</strain>
    </source>
</reference>
<dbReference type="PANTHER" id="PTHR43649:SF33">
    <property type="entry name" value="POLYGALACTURONAN_RHAMNOGALACTURONAN-BINDING PROTEIN YTCQ"/>
    <property type="match status" value="1"/>
</dbReference>
<dbReference type="OrthoDB" id="9798191at2"/>